<feature type="domain" description="NlpC/P60" evidence="5">
    <location>
        <begin position="15"/>
        <end position="112"/>
    </location>
</feature>
<dbReference type="SUPFAM" id="SSF54001">
    <property type="entry name" value="Cysteine proteinases"/>
    <property type="match status" value="1"/>
</dbReference>
<evidence type="ECO:0000313" key="7">
    <source>
        <dbReference type="Proteomes" id="UP000522081"/>
    </source>
</evidence>
<dbReference type="GO" id="GO:0008234">
    <property type="term" value="F:cysteine-type peptidase activity"/>
    <property type="evidence" value="ECO:0007669"/>
    <property type="project" value="UniProtKB-KW"/>
</dbReference>
<evidence type="ECO:0000259" key="5">
    <source>
        <dbReference type="Pfam" id="PF00877"/>
    </source>
</evidence>
<dbReference type="AlphaFoldDB" id="A0A7Y9XUH0"/>
<comment type="caution">
    <text evidence="6">The sequence shown here is derived from an EMBL/GenBank/DDBJ whole genome shotgun (WGS) entry which is preliminary data.</text>
</comment>
<reference evidence="6 7" key="1">
    <citation type="submission" date="2020-07" db="EMBL/GenBank/DDBJ databases">
        <title>Genomic Encyclopedia of Type Strains, Phase IV (KMG-IV): sequencing the most valuable type-strain genomes for metagenomic binning, comparative biology and taxonomic classification.</title>
        <authorList>
            <person name="Goeker M."/>
        </authorList>
    </citation>
    <scope>NUCLEOTIDE SEQUENCE [LARGE SCALE GENOMIC DNA]</scope>
    <source>
        <strain evidence="6 7">DSM 29043</strain>
    </source>
</reference>
<dbReference type="InterPro" id="IPR038765">
    <property type="entry name" value="Papain-like_cys_pep_sf"/>
</dbReference>
<dbReference type="GO" id="GO:0006508">
    <property type="term" value="P:proteolysis"/>
    <property type="evidence" value="ECO:0007669"/>
    <property type="project" value="UniProtKB-KW"/>
</dbReference>
<organism evidence="6 7">
    <name type="scientific">Novosphingobium marinum</name>
    <dbReference type="NCBI Taxonomy" id="1514948"/>
    <lineage>
        <taxon>Bacteria</taxon>
        <taxon>Pseudomonadati</taxon>
        <taxon>Pseudomonadota</taxon>
        <taxon>Alphaproteobacteria</taxon>
        <taxon>Sphingomonadales</taxon>
        <taxon>Sphingomonadaceae</taxon>
        <taxon>Novosphingobium</taxon>
    </lineage>
</organism>
<evidence type="ECO:0000313" key="6">
    <source>
        <dbReference type="EMBL" id="NYH94690.1"/>
    </source>
</evidence>
<dbReference type="Pfam" id="PF00877">
    <property type="entry name" value="NLPC_P60"/>
    <property type="match status" value="1"/>
</dbReference>
<dbReference type="EMBL" id="JACBZF010000002">
    <property type="protein sequence ID" value="NYH94690.1"/>
    <property type="molecule type" value="Genomic_DNA"/>
</dbReference>
<name>A0A7Y9XUH0_9SPHN</name>
<keyword evidence="7" id="KW-1185">Reference proteome</keyword>
<sequence length="136" mass="14535">MSGNALAAAAGSFAGVPFRLHGRRAEHGLDCIGLLHASLVAIGKRPRLPNGYRLRALSRPDLDEVATACGLARVEDEILPGDVLLVEPGPCQLHLMICLNAQSFVHAHAGARRVLIQSGGLPWPTIRQLRLSEEGH</sequence>
<proteinExistence type="inferred from homology"/>
<keyword evidence="4" id="KW-0788">Thiol protease</keyword>
<protein>
    <submittedName>
        <fullName evidence="6">Cell wall-associated NlpC family hydrolase</fullName>
    </submittedName>
</protein>
<dbReference type="Proteomes" id="UP000522081">
    <property type="component" value="Unassembled WGS sequence"/>
</dbReference>
<accession>A0A7Y9XUH0</accession>
<dbReference type="InterPro" id="IPR000064">
    <property type="entry name" value="NLP_P60_dom"/>
</dbReference>
<evidence type="ECO:0000256" key="3">
    <source>
        <dbReference type="ARBA" id="ARBA00022801"/>
    </source>
</evidence>
<comment type="similarity">
    <text evidence="1">Belongs to the peptidase C40 family.</text>
</comment>
<dbReference type="Gene3D" id="3.90.1720.10">
    <property type="entry name" value="endopeptidase domain like (from Nostoc punctiforme)"/>
    <property type="match status" value="1"/>
</dbReference>
<dbReference type="RefSeq" id="WP_179406650.1">
    <property type="nucleotide sequence ID" value="NZ_BMGF01000006.1"/>
</dbReference>
<evidence type="ECO:0000256" key="1">
    <source>
        <dbReference type="ARBA" id="ARBA00007074"/>
    </source>
</evidence>
<gene>
    <name evidence="6" type="ORF">FHS75_001009</name>
</gene>
<evidence type="ECO:0000256" key="2">
    <source>
        <dbReference type="ARBA" id="ARBA00022670"/>
    </source>
</evidence>
<keyword evidence="3 6" id="KW-0378">Hydrolase</keyword>
<keyword evidence="2" id="KW-0645">Protease</keyword>
<evidence type="ECO:0000256" key="4">
    <source>
        <dbReference type="ARBA" id="ARBA00022807"/>
    </source>
</evidence>